<reference evidence="1 2" key="1">
    <citation type="submission" date="2024-01" db="EMBL/GenBank/DDBJ databases">
        <authorList>
            <consortium name="Genoscope - CEA"/>
            <person name="William W."/>
        </authorList>
    </citation>
    <scope>NUCLEOTIDE SEQUENCE [LARGE SCALE GENOMIC DNA]</scope>
    <source>
        <strain evidence="1 2">29B2s-10</strain>
    </source>
</reference>
<accession>A0ABP0EEE3</accession>
<proteinExistence type="predicted"/>
<keyword evidence="2" id="KW-1185">Reference proteome</keyword>
<organism evidence="1 2">
    <name type="scientific">[Candida] anglica</name>
    <dbReference type="NCBI Taxonomy" id="148631"/>
    <lineage>
        <taxon>Eukaryota</taxon>
        <taxon>Fungi</taxon>
        <taxon>Dikarya</taxon>
        <taxon>Ascomycota</taxon>
        <taxon>Saccharomycotina</taxon>
        <taxon>Pichiomycetes</taxon>
        <taxon>Debaryomycetaceae</taxon>
        <taxon>Kurtzmaniella</taxon>
    </lineage>
</organism>
<evidence type="ECO:0000313" key="1">
    <source>
        <dbReference type="EMBL" id="CAK7911440.1"/>
    </source>
</evidence>
<gene>
    <name evidence="1" type="ORF">CAAN4_F02454</name>
</gene>
<dbReference type="Proteomes" id="UP001497600">
    <property type="component" value="Chromosome F"/>
</dbReference>
<sequence>MTTPLERLSMLHSHIKETKPEDVQESFPYLSKTEREKWSKSDFQSTMGPSITSSITMDNIKSYVHETSIYRSSFPNNTAYTSHRPNLNGISDATNMLAETLLKVRKVFGDDEHSDSQPIISHDGLEIKIISSLLHTDDKILVIGSNRSEYSEALINISNSIDHTIDLSKNLNELLEKSQYKLIFISNEILSNSSINVEDLCKLVKRVLPDSFLVIQNNLKMVKFSQWGLDFSWLNIKTNKTIMVTSQRALTTGIESIYFSGDDESISTIRQEQYSKSLIESLNEELSNHLPSLNTYAPATYSI</sequence>
<evidence type="ECO:0000313" key="2">
    <source>
        <dbReference type="Proteomes" id="UP001497600"/>
    </source>
</evidence>
<dbReference type="EMBL" id="OZ004258">
    <property type="protein sequence ID" value="CAK7911440.1"/>
    <property type="molecule type" value="Genomic_DNA"/>
</dbReference>
<protein>
    <submittedName>
        <fullName evidence="1">Uncharacterized protein</fullName>
    </submittedName>
</protein>
<name>A0ABP0EEE3_9ASCO</name>